<organism evidence="2 3">
    <name type="scientific">Trichuris muris</name>
    <name type="common">Mouse whipworm</name>
    <dbReference type="NCBI Taxonomy" id="70415"/>
    <lineage>
        <taxon>Eukaryota</taxon>
        <taxon>Metazoa</taxon>
        <taxon>Ecdysozoa</taxon>
        <taxon>Nematoda</taxon>
        <taxon>Enoplea</taxon>
        <taxon>Dorylaimia</taxon>
        <taxon>Trichinellida</taxon>
        <taxon>Trichuridae</taxon>
        <taxon>Trichuris</taxon>
    </lineage>
</organism>
<evidence type="ECO:0000256" key="1">
    <source>
        <dbReference type="SAM" id="MobiDB-lite"/>
    </source>
</evidence>
<evidence type="ECO:0000313" key="3">
    <source>
        <dbReference type="WBParaSite" id="TMUE_2000009347.1"/>
    </source>
</evidence>
<reference evidence="3" key="1">
    <citation type="submission" date="2019-12" db="UniProtKB">
        <authorList>
            <consortium name="WormBaseParasite"/>
        </authorList>
    </citation>
    <scope>IDENTIFICATION</scope>
</reference>
<name>A0A5S6QR26_TRIMR</name>
<dbReference type="WBParaSite" id="TMUE_2000009347.1">
    <property type="protein sequence ID" value="TMUE_2000009347.1"/>
    <property type="gene ID" value="WBGene00286092"/>
</dbReference>
<sequence length="151" mass="16676">MKRDVQSGVIAGDIPYFCIRNTLAALVFTIWEHKVKRPLIICATGNVMSITLKNSPIGYMFCAVNEVAASEPGDDRRSELHSGSGREPLRRDSPTVAVPTGCSGYTAKQEYFLASVRDRIPLTKDHIRPRITVISDEWQGHHNCGIHMGPG</sequence>
<feature type="region of interest" description="Disordered" evidence="1">
    <location>
        <begin position="73"/>
        <end position="96"/>
    </location>
</feature>
<keyword evidence="2" id="KW-1185">Reference proteome</keyword>
<proteinExistence type="predicted"/>
<dbReference type="AlphaFoldDB" id="A0A5S6QR26"/>
<evidence type="ECO:0000313" key="2">
    <source>
        <dbReference type="Proteomes" id="UP000046395"/>
    </source>
</evidence>
<protein>
    <submittedName>
        <fullName evidence="3">Uncharacterized protein</fullName>
    </submittedName>
</protein>
<dbReference type="Proteomes" id="UP000046395">
    <property type="component" value="Unassembled WGS sequence"/>
</dbReference>
<accession>A0A5S6QR26</accession>